<feature type="transmembrane region" description="Helical" evidence="7">
    <location>
        <begin position="115"/>
        <end position="140"/>
    </location>
</feature>
<dbReference type="PANTHER" id="PTHR31376">
    <property type="entry name" value="OS09G0467300 PROTEIN-RELATED"/>
    <property type="match status" value="1"/>
</dbReference>
<protein>
    <submittedName>
        <fullName evidence="9">Uncharacterized protein</fullName>
    </submittedName>
</protein>
<keyword evidence="10" id="KW-1185">Reference proteome</keyword>
<dbReference type="Proteomes" id="UP001454036">
    <property type="component" value="Unassembled WGS sequence"/>
</dbReference>
<feature type="signal peptide" evidence="8">
    <location>
        <begin position="1"/>
        <end position="21"/>
    </location>
</feature>
<proteinExistence type="inferred from homology"/>
<comment type="similarity">
    <text evidence="2">Belongs to the purine permeases (TC 2.A.7.14) family.</text>
</comment>
<gene>
    <name evidence="9" type="ORF">LIER_03008</name>
</gene>
<sequence length="157" mass="17540">MEPNTMKTLLLVLSSILQVLGFSTGPLITRESEREYYMGFFMIVLGAVLYAIVLPLMELSFKKGKVDALTYTGVMEFNLVTYISATCFCLLGMLINNDFKAISREAKQYVLGEATYYLVLISNAIVWQCGLLGINGVIFVEVIETQGIPEMEILLNQ</sequence>
<evidence type="ECO:0000256" key="4">
    <source>
        <dbReference type="ARBA" id="ARBA00022692"/>
    </source>
</evidence>
<dbReference type="InterPro" id="IPR030182">
    <property type="entry name" value="PUP_plant"/>
</dbReference>
<evidence type="ECO:0000256" key="5">
    <source>
        <dbReference type="ARBA" id="ARBA00022989"/>
    </source>
</evidence>
<keyword evidence="3" id="KW-0813">Transport</keyword>
<dbReference type="GO" id="GO:0016020">
    <property type="term" value="C:membrane"/>
    <property type="evidence" value="ECO:0007669"/>
    <property type="project" value="UniProtKB-SubCell"/>
</dbReference>
<evidence type="ECO:0000256" key="2">
    <source>
        <dbReference type="ARBA" id="ARBA00006213"/>
    </source>
</evidence>
<comment type="subcellular location">
    <subcellularLocation>
        <location evidence="1">Membrane</location>
    </subcellularLocation>
</comment>
<evidence type="ECO:0000256" key="6">
    <source>
        <dbReference type="ARBA" id="ARBA00023136"/>
    </source>
</evidence>
<keyword evidence="5 7" id="KW-1133">Transmembrane helix</keyword>
<accession>A0AAV3NRK1</accession>
<dbReference type="AlphaFoldDB" id="A0AAV3NRK1"/>
<keyword evidence="8" id="KW-0732">Signal</keyword>
<name>A0AAV3NRK1_LITER</name>
<reference evidence="9 10" key="1">
    <citation type="submission" date="2024-01" db="EMBL/GenBank/DDBJ databases">
        <title>The complete chloroplast genome sequence of Lithospermum erythrorhizon: insights into the phylogenetic relationship among Boraginaceae species and the maternal lineages of purple gromwells.</title>
        <authorList>
            <person name="Okada T."/>
            <person name="Watanabe K."/>
        </authorList>
    </citation>
    <scope>NUCLEOTIDE SEQUENCE [LARGE SCALE GENOMIC DNA]</scope>
</reference>
<evidence type="ECO:0000313" key="10">
    <source>
        <dbReference type="Proteomes" id="UP001454036"/>
    </source>
</evidence>
<evidence type="ECO:0000256" key="8">
    <source>
        <dbReference type="SAM" id="SignalP"/>
    </source>
</evidence>
<comment type="caution">
    <text evidence="9">The sequence shown here is derived from an EMBL/GenBank/DDBJ whole genome shotgun (WGS) entry which is preliminary data.</text>
</comment>
<keyword evidence="6 7" id="KW-0472">Membrane</keyword>
<evidence type="ECO:0000256" key="1">
    <source>
        <dbReference type="ARBA" id="ARBA00004370"/>
    </source>
</evidence>
<evidence type="ECO:0000256" key="3">
    <source>
        <dbReference type="ARBA" id="ARBA00022448"/>
    </source>
</evidence>
<dbReference type="GO" id="GO:0015211">
    <property type="term" value="F:purine nucleoside transmembrane transporter activity"/>
    <property type="evidence" value="ECO:0007669"/>
    <property type="project" value="InterPro"/>
</dbReference>
<feature type="chain" id="PRO_5043808513" evidence="8">
    <location>
        <begin position="22"/>
        <end position="157"/>
    </location>
</feature>
<feature type="transmembrane region" description="Helical" evidence="7">
    <location>
        <begin position="77"/>
        <end position="95"/>
    </location>
</feature>
<organism evidence="9 10">
    <name type="scientific">Lithospermum erythrorhizon</name>
    <name type="common">Purple gromwell</name>
    <name type="synonym">Lithospermum officinale var. erythrorhizon</name>
    <dbReference type="NCBI Taxonomy" id="34254"/>
    <lineage>
        <taxon>Eukaryota</taxon>
        <taxon>Viridiplantae</taxon>
        <taxon>Streptophyta</taxon>
        <taxon>Embryophyta</taxon>
        <taxon>Tracheophyta</taxon>
        <taxon>Spermatophyta</taxon>
        <taxon>Magnoliopsida</taxon>
        <taxon>eudicotyledons</taxon>
        <taxon>Gunneridae</taxon>
        <taxon>Pentapetalae</taxon>
        <taxon>asterids</taxon>
        <taxon>lamiids</taxon>
        <taxon>Boraginales</taxon>
        <taxon>Boraginaceae</taxon>
        <taxon>Boraginoideae</taxon>
        <taxon>Lithospermeae</taxon>
        <taxon>Lithospermum</taxon>
    </lineage>
</organism>
<dbReference type="GO" id="GO:0005345">
    <property type="term" value="F:purine nucleobase transmembrane transporter activity"/>
    <property type="evidence" value="ECO:0007669"/>
    <property type="project" value="UniProtKB-ARBA"/>
</dbReference>
<dbReference type="EMBL" id="BAABME010000348">
    <property type="protein sequence ID" value="GAA0141997.1"/>
    <property type="molecule type" value="Genomic_DNA"/>
</dbReference>
<dbReference type="PANTHER" id="PTHR31376:SF1">
    <property type="entry name" value="PURINE PERMEASE 2"/>
    <property type="match status" value="1"/>
</dbReference>
<dbReference type="Pfam" id="PF16913">
    <property type="entry name" value="PUNUT"/>
    <property type="match status" value="1"/>
</dbReference>
<keyword evidence="4 7" id="KW-0812">Transmembrane</keyword>
<evidence type="ECO:0000256" key="7">
    <source>
        <dbReference type="SAM" id="Phobius"/>
    </source>
</evidence>
<evidence type="ECO:0000313" key="9">
    <source>
        <dbReference type="EMBL" id="GAA0141997.1"/>
    </source>
</evidence>
<feature type="transmembrane region" description="Helical" evidence="7">
    <location>
        <begin position="37"/>
        <end position="56"/>
    </location>
</feature>